<dbReference type="Proteomes" id="UP000005408">
    <property type="component" value="Unassembled WGS sequence"/>
</dbReference>
<sequence length="215" mass="25113">MIKKYMREDHQDMNHFFDVWHVAKGISKKLETASKKRDCGNIRPLIKSSVNHCYWVAASCGEDSELKVQKWSSLVQHVSNQHEHCEHELLNEERLWLKEGSRAHKLFREVVESRYLTRDVGKLSPLHQTYGFEMYHSVVNSFAPKNTNFFYPAMMASYPKGKKGTQAVVKPNKTAVTFDYVDILRINLCERRRQHPSYTQSNDDAHVSLGYCPRH</sequence>
<keyword evidence="2" id="KW-1185">Reference proteome</keyword>
<name>A0A8W8NTJ1_MAGGI</name>
<evidence type="ECO:0000313" key="1">
    <source>
        <dbReference type="EnsemblMetazoa" id="G9415.1:cds"/>
    </source>
</evidence>
<dbReference type="PANTHER" id="PTHR31751">
    <property type="entry name" value="SI:CH211-108C17.2-RELATED-RELATED"/>
    <property type="match status" value="1"/>
</dbReference>
<accession>A0A8W8NTJ1</accession>
<evidence type="ECO:0000313" key="2">
    <source>
        <dbReference type="Proteomes" id="UP000005408"/>
    </source>
</evidence>
<protein>
    <submittedName>
        <fullName evidence="1">Uncharacterized protein</fullName>
    </submittedName>
</protein>
<organism evidence="1 2">
    <name type="scientific">Magallana gigas</name>
    <name type="common">Pacific oyster</name>
    <name type="synonym">Crassostrea gigas</name>
    <dbReference type="NCBI Taxonomy" id="29159"/>
    <lineage>
        <taxon>Eukaryota</taxon>
        <taxon>Metazoa</taxon>
        <taxon>Spiralia</taxon>
        <taxon>Lophotrochozoa</taxon>
        <taxon>Mollusca</taxon>
        <taxon>Bivalvia</taxon>
        <taxon>Autobranchia</taxon>
        <taxon>Pteriomorphia</taxon>
        <taxon>Ostreida</taxon>
        <taxon>Ostreoidea</taxon>
        <taxon>Ostreidae</taxon>
        <taxon>Magallana</taxon>
    </lineage>
</organism>
<reference evidence="1" key="1">
    <citation type="submission" date="2022-08" db="UniProtKB">
        <authorList>
            <consortium name="EnsemblMetazoa"/>
        </authorList>
    </citation>
    <scope>IDENTIFICATION</scope>
    <source>
        <strain evidence="1">05x7-T-G4-1.051#20</strain>
    </source>
</reference>
<dbReference type="PANTHER" id="PTHR31751:SF42">
    <property type="entry name" value="PROTEIN CBG10204"/>
    <property type="match status" value="1"/>
</dbReference>
<proteinExistence type="predicted"/>
<dbReference type="EnsemblMetazoa" id="G9415.1">
    <property type="protein sequence ID" value="G9415.1:cds"/>
    <property type="gene ID" value="G9415"/>
</dbReference>
<dbReference type="AlphaFoldDB" id="A0A8W8NTJ1"/>